<proteinExistence type="predicted"/>
<evidence type="ECO:0000313" key="3">
    <source>
        <dbReference type="Proteomes" id="UP000198379"/>
    </source>
</evidence>
<keyword evidence="1" id="KW-0812">Transmembrane</keyword>
<dbReference type="EMBL" id="FZNY01000001">
    <property type="protein sequence ID" value="SNR40506.1"/>
    <property type="molecule type" value="Genomic_DNA"/>
</dbReference>
<dbReference type="PROSITE" id="PS51257">
    <property type="entry name" value="PROKAR_LIPOPROTEIN"/>
    <property type="match status" value="1"/>
</dbReference>
<gene>
    <name evidence="2" type="ORF">SAMN06265376_101611</name>
</gene>
<feature type="transmembrane region" description="Helical" evidence="1">
    <location>
        <begin position="76"/>
        <end position="104"/>
    </location>
</feature>
<dbReference type="AlphaFoldDB" id="A0A238W1V4"/>
<dbReference type="RefSeq" id="WP_089369940.1">
    <property type="nucleotide sequence ID" value="NZ_BMEP01000002.1"/>
</dbReference>
<keyword evidence="1" id="KW-1133">Transmembrane helix</keyword>
<accession>A0A238W1V4</accession>
<keyword evidence="3" id="KW-1185">Reference proteome</keyword>
<organism evidence="2 3">
    <name type="scientific">Dokdonia pacifica</name>
    <dbReference type="NCBI Taxonomy" id="1627892"/>
    <lineage>
        <taxon>Bacteria</taxon>
        <taxon>Pseudomonadati</taxon>
        <taxon>Bacteroidota</taxon>
        <taxon>Flavobacteriia</taxon>
        <taxon>Flavobacteriales</taxon>
        <taxon>Flavobacteriaceae</taxon>
        <taxon>Dokdonia</taxon>
    </lineage>
</organism>
<dbReference type="OrthoDB" id="1367217at2"/>
<protein>
    <recommendedName>
        <fullName evidence="4">DUF4190 domain-containing protein</fullName>
    </recommendedName>
</protein>
<name>A0A238W1V4_9FLAO</name>
<dbReference type="Proteomes" id="UP000198379">
    <property type="component" value="Unassembled WGS sequence"/>
</dbReference>
<evidence type="ECO:0000256" key="1">
    <source>
        <dbReference type="SAM" id="Phobius"/>
    </source>
</evidence>
<evidence type="ECO:0000313" key="2">
    <source>
        <dbReference type="EMBL" id="SNR40506.1"/>
    </source>
</evidence>
<keyword evidence="1" id="KW-0472">Membrane</keyword>
<feature type="transmembrane region" description="Helical" evidence="1">
    <location>
        <begin position="12"/>
        <end position="33"/>
    </location>
</feature>
<evidence type="ECO:0008006" key="4">
    <source>
        <dbReference type="Google" id="ProtNLM"/>
    </source>
</evidence>
<sequence length="175" mass="19149">MSENKLPADPLALVLGIIGIVVGVGGCCVASGITAVVPLVVSIVGIVTANKSLKIYKENPEKYSDATRSNVSVGKILNIISVVFNGLVVCMLIVFLILFGTLFYNIYDAIDEGTPFDINETTYDYDEEGLDTLYINNDVEYEIEEIGIIEKDTLMIDSTNSKEIKEIETIENEIE</sequence>
<dbReference type="NCBIfam" id="NF040945">
    <property type="entry name" value="CCC_membrane"/>
    <property type="match status" value="1"/>
</dbReference>
<reference evidence="2 3" key="1">
    <citation type="submission" date="2017-06" db="EMBL/GenBank/DDBJ databases">
        <authorList>
            <person name="Kim H.J."/>
            <person name="Triplett B.A."/>
        </authorList>
    </citation>
    <scope>NUCLEOTIDE SEQUENCE [LARGE SCALE GENOMIC DNA]</scope>
    <source>
        <strain evidence="2 3">DSM 25597</strain>
    </source>
</reference>